<name>A0ABP9TG19_9MICC</name>
<keyword evidence="3" id="KW-1185">Reference proteome</keyword>
<protein>
    <recommendedName>
        <fullName evidence="1">DUF4031 domain-containing protein</fullName>
    </recommendedName>
</protein>
<gene>
    <name evidence="2" type="ORF">GCM10025778_00420</name>
</gene>
<proteinExistence type="predicted"/>
<dbReference type="PANTHER" id="PTHR21174">
    <property type="match status" value="1"/>
</dbReference>
<sequence length="313" mass="34771">MSLLIDPPSWPAHGTLFSHLVSDVSLGELHGFARAQGLPERAFDRDHYDVPQRRYQTLVAAGALPVPATELVRRLISSGLRVRAKERPERLEAVLLSRWDALGLAAPALGRELLSCWSQKQRFYHDRAHLLAVLTSLEALTRSTTYVPAHLPVYLAAWFHDAVYQGTATDEEDSAALALDRLEFQGVRAPVVEEVVRLVALTKTHKPEPGDSAGALLCDADLEVLARKPAAYRRYASAVRLEYAHVSDAEFARGRTLILHRLLDGRSLYSSSRGQELWEEPARANIEAELRDLEPWGRLNGGIQLPAHRSGMS</sequence>
<feature type="domain" description="DUF4031" evidence="1">
    <location>
        <begin position="4"/>
        <end position="76"/>
    </location>
</feature>
<dbReference type="Proteomes" id="UP001501257">
    <property type="component" value="Unassembled WGS sequence"/>
</dbReference>
<accession>A0ABP9TG19</accession>
<dbReference type="Gene3D" id="1.10.3210.10">
    <property type="entry name" value="Hypothetical protein af1432"/>
    <property type="match status" value="1"/>
</dbReference>
<organism evidence="2 3">
    <name type="scientific">Paeniglutamicibacter antarcticus</name>
    <dbReference type="NCBI Taxonomy" id="494023"/>
    <lineage>
        <taxon>Bacteria</taxon>
        <taxon>Bacillati</taxon>
        <taxon>Actinomycetota</taxon>
        <taxon>Actinomycetes</taxon>
        <taxon>Micrococcales</taxon>
        <taxon>Micrococcaceae</taxon>
        <taxon>Paeniglutamicibacter</taxon>
    </lineage>
</organism>
<dbReference type="Pfam" id="PF13223">
    <property type="entry name" value="DUF4031"/>
    <property type="match status" value="1"/>
</dbReference>
<dbReference type="RefSeq" id="WP_210101942.1">
    <property type="nucleotide sequence ID" value="NZ_BAABLK010000002.1"/>
</dbReference>
<dbReference type="SUPFAM" id="SSF109604">
    <property type="entry name" value="HD-domain/PDEase-like"/>
    <property type="match status" value="1"/>
</dbReference>
<reference evidence="3" key="1">
    <citation type="journal article" date="2019" name="Int. J. Syst. Evol. Microbiol.">
        <title>The Global Catalogue of Microorganisms (GCM) 10K type strain sequencing project: providing services to taxonomists for standard genome sequencing and annotation.</title>
        <authorList>
            <consortium name="The Broad Institute Genomics Platform"/>
            <consortium name="The Broad Institute Genome Sequencing Center for Infectious Disease"/>
            <person name="Wu L."/>
            <person name="Ma J."/>
        </authorList>
    </citation>
    <scope>NUCLEOTIDE SEQUENCE [LARGE SCALE GENOMIC DNA]</scope>
    <source>
        <strain evidence="3">JCM 18952</strain>
    </source>
</reference>
<dbReference type="EMBL" id="BAABLK010000002">
    <property type="protein sequence ID" value="GAA5225512.1"/>
    <property type="molecule type" value="Genomic_DNA"/>
</dbReference>
<dbReference type="PANTHER" id="PTHR21174:SF0">
    <property type="entry name" value="HD PHOSPHOHYDROLASE FAMILY PROTEIN-RELATED"/>
    <property type="match status" value="1"/>
</dbReference>
<evidence type="ECO:0000259" key="1">
    <source>
        <dbReference type="Pfam" id="PF13223"/>
    </source>
</evidence>
<dbReference type="InterPro" id="IPR009218">
    <property type="entry name" value="HD_phosphohydro"/>
</dbReference>
<evidence type="ECO:0000313" key="3">
    <source>
        <dbReference type="Proteomes" id="UP001501257"/>
    </source>
</evidence>
<comment type="caution">
    <text evidence="2">The sequence shown here is derived from an EMBL/GenBank/DDBJ whole genome shotgun (WGS) entry which is preliminary data.</text>
</comment>
<evidence type="ECO:0000313" key="2">
    <source>
        <dbReference type="EMBL" id="GAA5225512.1"/>
    </source>
</evidence>
<dbReference type="InterPro" id="IPR025109">
    <property type="entry name" value="DUF4031"/>
</dbReference>